<feature type="region of interest" description="Disordered" evidence="1">
    <location>
        <begin position="110"/>
        <end position="129"/>
    </location>
</feature>
<feature type="transmembrane region" description="Helical" evidence="2">
    <location>
        <begin position="89"/>
        <end position="106"/>
    </location>
</feature>
<dbReference type="EMBL" id="SZPY01000001">
    <property type="protein sequence ID" value="TKI64130.1"/>
    <property type="molecule type" value="Genomic_DNA"/>
</dbReference>
<feature type="transmembrane region" description="Helical" evidence="2">
    <location>
        <begin position="65"/>
        <end position="83"/>
    </location>
</feature>
<organism evidence="3 4">
    <name type="scientific">Nocardioides jishulii</name>
    <dbReference type="NCBI Taxonomy" id="2575440"/>
    <lineage>
        <taxon>Bacteria</taxon>
        <taxon>Bacillati</taxon>
        <taxon>Actinomycetota</taxon>
        <taxon>Actinomycetes</taxon>
        <taxon>Propionibacteriales</taxon>
        <taxon>Nocardioidaceae</taxon>
        <taxon>Nocardioides</taxon>
    </lineage>
</organism>
<dbReference type="Proteomes" id="UP000307808">
    <property type="component" value="Unassembled WGS sequence"/>
</dbReference>
<feature type="transmembrane region" description="Helical" evidence="2">
    <location>
        <begin position="34"/>
        <end position="53"/>
    </location>
</feature>
<dbReference type="RefSeq" id="WP_137064593.1">
    <property type="nucleotide sequence ID" value="NZ_CP040748.1"/>
</dbReference>
<reference evidence="3 4" key="1">
    <citation type="submission" date="2019-04" db="EMBL/GenBank/DDBJ databases">
        <authorList>
            <person name="Dong K."/>
        </authorList>
    </citation>
    <scope>NUCLEOTIDE SEQUENCE [LARGE SCALE GENOMIC DNA]</scope>
    <source>
        <strain evidence="4">dk3543</strain>
    </source>
</reference>
<evidence type="ECO:0000313" key="4">
    <source>
        <dbReference type="Proteomes" id="UP000307808"/>
    </source>
</evidence>
<proteinExistence type="predicted"/>
<dbReference type="AlphaFoldDB" id="A0A4U2YSK3"/>
<keyword evidence="2" id="KW-1133">Transmembrane helix</keyword>
<evidence type="ECO:0000256" key="1">
    <source>
        <dbReference type="SAM" id="MobiDB-lite"/>
    </source>
</evidence>
<evidence type="ECO:0000313" key="3">
    <source>
        <dbReference type="EMBL" id="TKI64130.1"/>
    </source>
</evidence>
<evidence type="ECO:0000256" key="2">
    <source>
        <dbReference type="SAM" id="Phobius"/>
    </source>
</evidence>
<keyword evidence="4" id="KW-1185">Reference proteome</keyword>
<name>A0A4U2YSK3_9ACTN</name>
<keyword evidence="2" id="KW-0812">Transmembrane</keyword>
<sequence length="129" mass="13661">MASESRVHLWGIGFALMAAYVAVAVLSWPQVGAWDLVAMAVPWAVSVGLVLLLREIGMGTGVGMAPWLIGVGVCIWGFIDAWLDDASGAGWWVLPALLLTLVAWIPPRSPQGGRVSTLSHDGGDELEEP</sequence>
<gene>
    <name evidence="3" type="ORF">FC770_02895</name>
</gene>
<protein>
    <submittedName>
        <fullName evidence="3">Uncharacterized protein</fullName>
    </submittedName>
</protein>
<comment type="caution">
    <text evidence="3">The sequence shown here is derived from an EMBL/GenBank/DDBJ whole genome shotgun (WGS) entry which is preliminary data.</text>
</comment>
<feature type="transmembrane region" description="Helical" evidence="2">
    <location>
        <begin position="7"/>
        <end position="28"/>
    </location>
</feature>
<accession>A0A4U2YSK3</accession>
<keyword evidence="2" id="KW-0472">Membrane</keyword>